<proteinExistence type="predicted"/>
<protein>
    <submittedName>
        <fullName evidence="2">Uncharacterized protein</fullName>
    </submittedName>
</protein>
<dbReference type="RefSeq" id="WP_143919096.1">
    <property type="nucleotide sequence ID" value="NZ_CANMIK010000096.1"/>
</dbReference>
<evidence type="ECO:0000313" key="3">
    <source>
        <dbReference type="Proteomes" id="UP000318833"/>
    </source>
</evidence>
<dbReference type="OrthoDB" id="1495657at2"/>
<keyword evidence="3" id="KW-1185">Reference proteome</keyword>
<dbReference type="EMBL" id="VLNR01000124">
    <property type="protein sequence ID" value="TSE03148.1"/>
    <property type="molecule type" value="Genomic_DNA"/>
</dbReference>
<evidence type="ECO:0000256" key="1">
    <source>
        <dbReference type="SAM" id="Coils"/>
    </source>
</evidence>
<gene>
    <name evidence="2" type="ORF">FOF46_29880</name>
</gene>
<sequence>MELLIEVDTISTNNNSIFGIVYFKENDFVFPDKSWNDFVVVTTGWWCSNILKLLNNESICEDLSFMDGPYTLRAKYVEEGVFELVCIEQDDIVLEVFKVAINEFVTDFLKKVNSLIRQLQVMKIKNEDVKQLEDNYTNLQRIFNGYQVRAL</sequence>
<name>A0A554VAI1_9FLAO</name>
<reference evidence="2 3" key="1">
    <citation type="submission" date="2019-07" db="EMBL/GenBank/DDBJ databases">
        <title>The draft genome sequence of Aquimarina algiphila M91.</title>
        <authorList>
            <person name="Meng X."/>
        </authorList>
    </citation>
    <scope>NUCLEOTIDE SEQUENCE [LARGE SCALE GENOMIC DNA]</scope>
    <source>
        <strain evidence="2 3">M91</strain>
    </source>
</reference>
<organism evidence="2 3">
    <name type="scientific">Aquimarina algiphila</name>
    <dbReference type="NCBI Taxonomy" id="2047982"/>
    <lineage>
        <taxon>Bacteria</taxon>
        <taxon>Pseudomonadati</taxon>
        <taxon>Bacteroidota</taxon>
        <taxon>Flavobacteriia</taxon>
        <taxon>Flavobacteriales</taxon>
        <taxon>Flavobacteriaceae</taxon>
        <taxon>Aquimarina</taxon>
    </lineage>
</organism>
<comment type="caution">
    <text evidence="2">The sequence shown here is derived from an EMBL/GenBank/DDBJ whole genome shotgun (WGS) entry which is preliminary data.</text>
</comment>
<evidence type="ECO:0000313" key="2">
    <source>
        <dbReference type="EMBL" id="TSE03148.1"/>
    </source>
</evidence>
<dbReference type="Proteomes" id="UP000318833">
    <property type="component" value="Unassembled WGS sequence"/>
</dbReference>
<feature type="coiled-coil region" evidence="1">
    <location>
        <begin position="122"/>
        <end position="149"/>
    </location>
</feature>
<dbReference type="AlphaFoldDB" id="A0A554VAI1"/>
<keyword evidence="1" id="KW-0175">Coiled coil</keyword>
<accession>A0A554VAI1</accession>